<dbReference type="InterPro" id="IPR001087">
    <property type="entry name" value="GDSL"/>
</dbReference>
<evidence type="ECO:0008006" key="4">
    <source>
        <dbReference type="Google" id="ProtNLM"/>
    </source>
</evidence>
<dbReference type="PANTHER" id="PTHR45648:SF22">
    <property type="entry name" value="GDSL LIPASE_ACYLHYDROLASE FAMILY PROTEIN (AFU_ORTHOLOGUE AFUA_4G14700)"/>
    <property type="match status" value="1"/>
</dbReference>
<reference evidence="2 3" key="1">
    <citation type="submission" date="2017-04" db="EMBL/GenBank/DDBJ databases">
        <title>Draft genome sequence of Zooshikella ganghwensis VG4 isolated from Red Sea sediments.</title>
        <authorList>
            <person name="Rehman Z."/>
            <person name="Alam I."/>
            <person name="Kamau A."/>
            <person name="Bajic V."/>
            <person name="Leiknes T."/>
        </authorList>
    </citation>
    <scope>NUCLEOTIDE SEQUENCE [LARGE SCALE GENOMIC DNA]</scope>
    <source>
        <strain evidence="2 3">VG4</strain>
    </source>
</reference>
<dbReference type="GO" id="GO:0016788">
    <property type="term" value="F:hydrolase activity, acting on ester bonds"/>
    <property type="evidence" value="ECO:0007669"/>
    <property type="project" value="InterPro"/>
</dbReference>
<gene>
    <name evidence="2" type="ORF">B9G39_11030</name>
</gene>
<keyword evidence="3" id="KW-1185">Reference proteome</keyword>
<keyword evidence="1" id="KW-0378">Hydrolase</keyword>
<evidence type="ECO:0000256" key="1">
    <source>
        <dbReference type="ARBA" id="ARBA00022801"/>
    </source>
</evidence>
<dbReference type="InterPro" id="IPR036514">
    <property type="entry name" value="SGNH_hydro_sf"/>
</dbReference>
<dbReference type="EMBL" id="NDXW01000001">
    <property type="protein sequence ID" value="RDH43934.1"/>
    <property type="molecule type" value="Genomic_DNA"/>
</dbReference>
<dbReference type="Gene3D" id="3.40.50.1110">
    <property type="entry name" value="SGNH hydrolase"/>
    <property type="match status" value="1"/>
</dbReference>
<proteinExistence type="predicted"/>
<evidence type="ECO:0000313" key="3">
    <source>
        <dbReference type="Proteomes" id="UP000257039"/>
    </source>
</evidence>
<comment type="caution">
    <text evidence="2">The sequence shown here is derived from an EMBL/GenBank/DDBJ whole genome shotgun (WGS) entry which is preliminary data.</text>
</comment>
<protein>
    <recommendedName>
        <fullName evidence="4">SGNH/GDSL hydrolase family protein</fullName>
    </recommendedName>
</protein>
<organism evidence="2 3">
    <name type="scientific">Zooshikella ganghwensis</name>
    <dbReference type="NCBI Taxonomy" id="202772"/>
    <lineage>
        <taxon>Bacteria</taxon>
        <taxon>Pseudomonadati</taxon>
        <taxon>Pseudomonadota</taxon>
        <taxon>Gammaproteobacteria</taxon>
        <taxon>Oceanospirillales</taxon>
        <taxon>Zooshikellaceae</taxon>
        <taxon>Zooshikella</taxon>
    </lineage>
</organism>
<dbReference type="SUPFAM" id="SSF52266">
    <property type="entry name" value="SGNH hydrolase"/>
    <property type="match status" value="1"/>
</dbReference>
<dbReference type="Pfam" id="PF00657">
    <property type="entry name" value="Lipase_GDSL"/>
    <property type="match status" value="1"/>
</dbReference>
<accession>A0A4P9VNF3</accession>
<dbReference type="AlphaFoldDB" id="A0A4P9VNF3"/>
<dbReference type="InterPro" id="IPR051058">
    <property type="entry name" value="GDSL_Est/Lipase"/>
</dbReference>
<dbReference type="RefSeq" id="WP_094787163.1">
    <property type="nucleotide sequence ID" value="NZ_NDXW01000001.1"/>
</dbReference>
<dbReference type="PANTHER" id="PTHR45648">
    <property type="entry name" value="GDSL LIPASE/ACYLHYDROLASE FAMILY PROTEIN (AFU_ORTHOLOGUE AFUA_4G14700)"/>
    <property type="match status" value="1"/>
</dbReference>
<sequence>MKLIRAVFLFLSIIPILAVASSPFSKITFFGDSLSDTGNKHQVTAALAKASNLRIGIRAEAPYFNGRFSNHYVWTDYLLSHFFEGGLSSARQPVKGTLIFDNDLHLPFTINAHEGQNWAIGGAQVGPGYFKDIDVTTDVELLDGAVVMPNIGQQIDDWAKKNSYFERNELISIQGGTNNLWFTLFGDLNHNGKQAAELLLTHIDKLHRLGARHILVSNIPALEYAPLLAEHRAKAEKYINRFNTVLASGISERQQDKRWQAVNIYYYDSHTAFKKIMDTIDKQGQYNHQALNITLTNYTDSAWDFTQNTIVNNPQQYIFWDGLHPTDAVHHLIANDIIQQLSSLTRH</sequence>
<name>A0A4P9VNF3_9GAMM</name>
<dbReference type="CDD" id="cd01846">
    <property type="entry name" value="fatty_acyltransferase_like"/>
    <property type="match status" value="1"/>
</dbReference>
<dbReference type="Proteomes" id="UP000257039">
    <property type="component" value="Unassembled WGS sequence"/>
</dbReference>
<evidence type="ECO:0000313" key="2">
    <source>
        <dbReference type="EMBL" id="RDH43934.1"/>
    </source>
</evidence>